<protein>
    <submittedName>
        <fullName evidence="1">Uncharacterized protein</fullName>
    </submittedName>
</protein>
<evidence type="ECO:0000313" key="1">
    <source>
        <dbReference type="EMBL" id="RDB65259.1"/>
    </source>
</evidence>
<dbReference type="RefSeq" id="WP_015538922.1">
    <property type="nucleotide sequence ID" value="NZ_DBEYRE010000221.1"/>
</dbReference>
<proteinExistence type="predicted"/>
<dbReference type="AlphaFoldDB" id="A0A369M2Z4"/>
<reference evidence="1 2" key="1">
    <citation type="journal article" date="2018" name="Elife">
        <title>Discovery and characterization of a prevalent human gut bacterial enzyme sufficient for the inactivation of a family of plant toxins.</title>
        <authorList>
            <person name="Koppel N."/>
            <person name="Bisanz J.E."/>
            <person name="Pandelia M.E."/>
            <person name="Turnbaugh P.J."/>
            <person name="Balskus E.P."/>
        </authorList>
    </citation>
    <scope>NUCLEOTIDE SEQUENCE [LARGE SCALE GENOMIC DNA]</scope>
    <source>
        <strain evidence="1 2">3C</strain>
    </source>
</reference>
<dbReference type="Proteomes" id="UP000254000">
    <property type="component" value="Unassembled WGS sequence"/>
</dbReference>
<sequence>MIDIFLVGAPGDGKPLETWSGNQVDNAVKKFAGICGWDSSDPDKGTVAYAIDHLEKMFKVNYDQRYGADVGGLFDMSTIDHHMKSLAHSPSPVGLFFSILNQFTSTASFVSDGELITVRTDLYDPVHPNGKDSIVLQGHTVESKLFCGIANWIGHIMSDVAGSSLTRRRAGDGSGVVIPFFELFQFCKFGDFNIDGKRMDVAELSIRVFQDGYDARFALSMGIPVVVTDLSIKLVWALKRHFGKGEPFRNCIPSSRHDDLRTMLLVGYSAFCLIDGADAFARSGGGMNAALFAERLNYLAWLRLASLVVREVAIRTSPEREVAIMKEINAALESYLEELRAIDVDAFNRESATWSVSSEKIEHASSESELNAILLDEYERLGIPKPWKGSFDKHMADKTAFLVFE</sequence>
<accession>A0A369M2Z4</accession>
<gene>
    <name evidence="1" type="ORF">C1877_07925</name>
</gene>
<name>A0A369M2Z4_9ACTN</name>
<evidence type="ECO:0000313" key="2">
    <source>
        <dbReference type="Proteomes" id="UP000254000"/>
    </source>
</evidence>
<keyword evidence="2" id="KW-1185">Reference proteome</keyword>
<comment type="caution">
    <text evidence="1">The sequence shown here is derived from an EMBL/GenBank/DDBJ whole genome shotgun (WGS) entry which is preliminary data.</text>
</comment>
<organism evidence="1 2">
    <name type="scientific">Gordonibacter pamelaeae</name>
    <dbReference type="NCBI Taxonomy" id="471189"/>
    <lineage>
        <taxon>Bacteria</taxon>
        <taxon>Bacillati</taxon>
        <taxon>Actinomycetota</taxon>
        <taxon>Coriobacteriia</taxon>
        <taxon>Eggerthellales</taxon>
        <taxon>Eggerthellaceae</taxon>
        <taxon>Gordonibacter</taxon>
    </lineage>
</organism>
<dbReference type="EMBL" id="PPTS01000004">
    <property type="protein sequence ID" value="RDB65259.1"/>
    <property type="molecule type" value="Genomic_DNA"/>
</dbReference>